<dbReference type="NCBIfam" id="NF001268">
    <property type="entry name" value="PRK00228.1-4"/>
    <property type="match status" value="1"/>
</dbReference>
<comment type="similarity">
    <text evidence="1 2">Belongs to the UPF0301 (AlgH) family.</text>
</comment>
<evidence type="ECO:0000256" key="1">
    <source>
        <dbReference type="ARBA" id="ARBA00009600"/>
    </source>
</evidence>
<evidence type="ECO:0000313" key="3">
    <source>
        <dbReference type="EMBL" id="RCW79292.1"/>
    </source>
</evidence>
<dbReference type="Proteomes" id="UP000253324">
    <property type="component" value="Unassembled WGS sequence"/>
</dbReference>
<dbReference type="Gene3D" id="3.40.1740.10">
    <property type="entry name" value="VC0467-like"/>
    <property type="match status" value="1"/>
</dbReference>
<dbReference type="GO" id="GO:0005829">
    <property type="term" value="C:cytosol"/>
    <property type="evidence" value="ECO:0007669"/>
    <property type="project" value="TreeGrafter"/>
</dbReference>
<dbReference type="EMBL" id="QPJM01000018">
    <property type="protein sequence ID" value="RCW79292.1"/>
    <property type="molecule type" value="Genomic_DNA"/>
</dbReference>
<dbReference type="HAMAP" id="MF_00758">
    <property type="entry name" value="UPF0301"/>
    <property type="match status" value="1"/>
</dbReference>
<sequence length="230" mass="25499">MCARLTDLSIIYNSLPKAVVIYRILGTFILMEIFRDANKETGFLNGQFLLAMPGMDDSRFARSVIYVCAHSEKGAMGLIINRVQDMEFSDILVQLGVLDEQQAIMMPERTRDFLVRNGGPVEMRRGFVLHSDDYLTDSTMPVAEEICLTGTVDILRAISGGRGPRKALMTLGYSGWASGQLETEIANNGWLTCKASQELLFDTDIDSKYDRILAYMGVDPSRLATVAGHA</sequence>
<organism evidence="3 4">
    <name type="scientific">Phyllobacterium bourgognense</name>
    <dbReference type="NCBI Taxonomy" id="314236"/>
    <lineage>
        <taxon>Bacteria</taxon>
        <taxon>Pseudomonadati</taxon>
        <taxon>Pseudomonadota</taxon>
        <taxon>Alphaproteobacteria</taxon>
        <taxon>Hyphomicrobiales</taxon>
        <taxon>Phyllobacteriaceae</taxon>
        <taxon>Phyllobacterium</taxon>
    </lineage>
</organism>
<dbReference type="Pfam" id="PF02622">
    <property type="entry name" value="DUF179"/>
    <property type="match status" value="1"/>
</dbReference>
<name>A0A368YGE0_9HYPH</name>
<dbReference type="InterPro" id="IPR003774">
    <property type="entry name" value="AlgH-like"/>
</dbReference>
<proteinExistence type="inferred from homology"/>
<protein>
    <recommendedName>
        <fullName evidence="2">UPF0301 protein C7476_1184</fullName>
    </recommendedName>
</protein>
<gene>
    <name evidence="3" type="ORF">C7476_1184</name>
</gene>
<keyword evidence="4" id="KW-1185">Reference proteome</keyword>
<reference evidence="3 4" key="1">
    <citation type="submission" date="2018-07" db="EMBL/GenBank/DDBJ databases">
        <title>Genomic Encyclopedia of Type Strains, Phase III (KMG-III): the genomes of soil and plant-associated and newly described type strains.</title>
        <authorList>
            <person name="Whitman W."/>
        </authorList>
    </citation>
    <scope>NUCLEOTIDE SEQUENCE [LARGE SCALE GENOMIC DNA]</scope>
    <source>
        <strain evidence="3 4">31-25a</strain>
    </source>
</reference>
<evidence type="ECO:0000256" key="2">
    <source>
        <dbReference type="HAMAP-Rule" id="MF_00758"/>
    </source>
</evidence>
<dbReference type="SUPFAM" id="SSF143456">
    <property type="entry name" value="VC0467-like"/>
    <property type="match status" value="1"/>
</dbReference>
<comment type="caution">
    <text evidence="3">The sequence shown here is derived from an EMBL/GenBank/DDBJ whole genome shotgun (WGS) entry which is preliminary data.</text>
</comment>
<dbReference type="AlphaFoldDB" id="A0A368YGE0"/>
<accession>A0A368YGE0</accession>
<dbReference type="PANTHER" id="PTHR30327">
    <property type="entry name" value="UNCHARACTERIZED PROTEIN YQGE"/>
    <property type="match status" value="1"/>
</dbReference>
<evidence type="ECO:0000313" key="4">
    <source>
        <dbReference type="Proteomes" id="UP000253324"/>
    </source>
</evidence>
<dbReference type="PANTHER" id="PTHR30327:SF1">
    <property type="entry name" value="UPF0301 PROTEIN YQGE"/>
    <property type="match status" value="1"/>
</dbReference>